<accession>A0ACB9YDI3</accession>
<dbReference type="EMBL" id="CM043774">
    <property type="protein sequence ID" value="KAI4839738.1"/>
    <property type="molecule type" value="Genomic_DNA"/>
</dbReference>
<gene>
    <name evidence="1" type="ORF">MKS88_001639</name>
</gene>
<name>A0ACB9YDI3_PLABR</name>
<reference evidence="1" key="1">
    <citation type="submission" date="2022-06" db="EMBL/GenBank/DDBJ databases">
        <title>The First Complete Genome of the Simian Malaria Parasite Plasmodium brasilianum.</title>
        <authorList>
            <person name="Bajic M."/>
            <person name="Ravishankar S."/>
        </authorList>
    </citation>
    <scope>NUCLEOTIDE SEQUENCE</scope>
    <source>
        <strain evidence="1">Bolivian I</strain>
    </source>
</reference>
<organism evidence="1 2">
    <name type="scientific">Plasmodium brasilianum</name>
    <dbReference type="NCBI Taxonomy" id="5824"/>
    <lineage>
        <taxon>Eukaryota</taxon>
        <taxon>Sar</taxon>
        <taxon>Alveolata</taxon>
        <taxon>Apicomplexa</taxon>
        <taxon>Aconoidasida</taxon>
        <taxon>Haemosporida</taxon>
        <taxon>Plasmodiidae</taxon>
        <taxon>Plasmodium</taxon>
        <taxon>Plasmodium (Plasmodium)</taxon>
    </lineage>
</organism>
<sequence length="1748" mass="199960">MFDVALLKDIEHRGLRDCRLERIKQNNERMNEKEKEELIELAKELPKLYERNEKEVIPTLIASFIERYPKSIEGYTYFIKFHLNIEDYKSTLNFLYAAIYIDKENKSLMYLLKECEERLVSQISRIPMKYKNFICYSESRTDNDEKYTNRSSDYYNADYTYDDLIYEEKYRNKMHIVKQGQYYMVLAKKDLVPGEIIIRTKPFVLTQYIFSNHYTYSTCYHCLRERNISQKSYACPINPHTCSYIFCNYKCLIDNIKVHKIECTNLGTILAASKECKLSYYTVLHIFRVLIKTRIDKEYKDKEHTILSEIFSHHSYYDAVKENQKELFESFNTLANRIILEFPSSFYLYLKQKELVQFMLIIWQYSPFIKYYSPSSILQQANPETTFGLVYSTILAKIHHSCVPTCTFYYDEDGYLTIRSLCNIPQGGKLCISLLADQYLPLKIRKSFKSMPRIFSCGCIRCSDPTENNLHLRSMKCPKCVIGYIYPLKTRSLVEALKLHWFGQIKKETIHDREEPSRRGTPSGKSTKNRANRDSQVDKANRLEGMSTSNEANISNEESISNEASVSNSNSRAARRGRSPKSGQILVEEKKKKKILNRLEKEMERWICGNCGKISFKGNKKCIKLENKIYLQYNEAEHNYMNGNTINARNQLLHLYKEFFYILHPNHYILFNTCVLLAGLLRNEPNKQLFESLRYLRKAVIAAENVFPICSLEKVHLYTHLAHYTFSCSNLYKLYNKGMGVLPNHVIEPMYKAIWNSCVISGYNSTLSIVLTQQLRTYAISFNLFTPCKDIKFDINRKEEFCSFYSKVTQKKNAPFKEIKKVVEEDYFFPIYMACQCFDINFEKNKFFKSIFISLRTIQYFGNGLNALCLAASFGNVNLVKLLLKLKYSLFLKNELHMNALLYMASSFLPDEQTSYHSNYYYTLLKEIELQSVQLDEFERNYSNWINAPPNNANKTKTELLISSNNNNYLNSCHLKNDIEQPFPFDVVVDEDLIYGERSKEMDTNQKIILTLFLKYLDKKHIKKKKKFKNRLTLNERIKFGEEKRSLRKHKFRRERRGMLLQGKGKIHRDSFSEENLSSPPSIITRHKKSKPTEWQEYFGKNRLHYGKLSGNNMSSDNMSSDNMSSDNTSSDKKNRGNMNRGNMNIGNMHSGNMHSGNMHSGNMHSGNMHSGNMNSSNKNSDNTNNYDNEDDSNKKYDNHNIFGSDPSYSELPDSARPKGEHCKDDKMLRVRGTSSNYSDDELYTEVLSSSNLSILRNGCSSSGGGASSGGAFNGDAFSSGTSNNNTSNSDTSSSSGDSVNSDDVLNSKVKNYYSKKFLTQSISHRLLGLNNALHYACARGKRELAKQLIISGMPVMLLNDEGSTPLHMAALKGHTHIVKTLINYKSDVNALSSHGETPLMLATYGLHFEVVKILIEHDAKTIINNKQNTTVLHCLVLGLLRTHTIYYKSKTCRDDIATLTIQGFSELGSSTYYTQAPSYLSTNYITANIPIIEQLPHDFFLFPFKLLHRVKKAVIIMKYLMMLCPIYLYEIKNSNGYNPFELLKATWKKLCEKRIQVMAISDIRISSFSEKQKNIVQQAWTLITSLVNVLISVLIPDRSVITSIYKNLAICNGPMGGVSTSNEAKSSESTSNEAKSNGSTLNGAKSNGSTLNGAKSNGSTLNGAKSNGSTLNGAKSIGTTPNVISLGGVESQNVVGASKGSAKESSEKEVSEAPLTTTKAALTIKEKTSTLKKVLFKKMKPPGPKEK</sequence>
<protein>
    <submittedName>
        <fullName evidence="1">SET domain protein</fullName>
    </submittedName>
</protein>
<evidence type="ECO:0000313" key="1">
    <source>
        <dbReference type="EMBL" id="KAI4839738.1"/>
    </source>
</evidence>
<proteinExistence type="predicted"/>
<comment type="caution">
    <text evidence="1">The sequence shown here is derived from an EMBL/GenBank/DDBJ whole genome shotgun (WGS) entry which is preliminary data.</text>
</comment>
<evidence type="ECO:0000313" key="2">
    <source>
        <dbReference type="Proteomes" id="UP001056978"/>
    </source>
</evidence>
<keyword evidence="2" id="KW-1185">Reference proteome</keyword>
<dbReference type="Proteomes" id="UP001056978">
    <property type="component" value="Chromosome 6"/>
</dbReference>